<dbReference type="RefSeq" id="WP_105725610.1">
    <property type="nucleotide sequence ID" value="NZ_PVBS01000002.1"/>
</dbReference>
<proteinExistence type="inferred from homology"/>
<feature type="domain" description="DNA replication/recombination mediator RecO N-terminal" evidence="8">
    <location>
        <begin position="1"/>
        <end position="76"/>
    </location>
</feature>
<evidence type="ECO:0000256" key="3">
    <source>
        <dbReference type="ARBA" id="ARBA00022763"/>
    </source>
</evidence>
<dbReference type="SUPFAM" id="SSF57863">
    <property type="entry name" value="ArfGap/RecO-like zinc finger"/>
    <property type="match status" value="1"/>
</dbReference>
<evidence type="ECO:0000259" key="8">
    <source>
        <dbReference type="Pfam" id="PF11967"/>
    </source>
</evidence>
<comment type="similarity">
    <text evidence="1 7">Belongs to the RecO family.</text>
</comment>
<dbReference type="InterPro" id="IPR003717">
    <property type="entry name" value="RecO"/>
</dbReference>
<dbReference type="InterPro" id="IPR012340">
    <property type="entry name" value="NA-bd_OB-fold"/>
</dbReference>
<dbReference type="InterPro" id="IPR037278">
    <property type="entry name" value="ARFGAP/RecO"/>
</dbReference>
<dbReference type="OrthoDB" id="9789152at2"/>
<dbReference type="Pfam" id="PF02565">
    <property type="entry name" value="RecO_C"/>
    <property type="match status" value="1"/>
</dbReference>
<dbReference type="PANTHER" id="PTHR33991:SF1">
    <property type="entry name" value="DNA REPAIR PROTEIN RECO"/>
    <property type="match status" value="1"/>
</dbReference>
<evidence type="ECO:0000256" key="1">
    <source>
        <dbReference type="ARBA" id="ARBA00007452"/>
    </source>
</evidence>
<dbReference type="Pfam" id="PF11967">
    <property type="entry name" value="RecO_N"/>
    <property type="match status" value="1"/>
</dbReference>
<dbReference type="EMBL" id="PVBS01000002">
    <property type="protein sequence ID" value="PRD53823.1"/>
    <property type="molecule type" value="Genomic_DNA"/>
</dbReference>
<keyword evidence="3 7" id="KW-0227">DNA damage</keyword>
<evidence type="ECO:0000256" key="6">
    <source>
        <dbReference type="ARBA" id="ARBA00033409"/>
    </source>
</evidence>
<protein>
    <recommendedName>
        <fullName evidence="2 7">DNA repair protein RecO</fullName>
    </recommendedName>
    <alternativeName>
        <fullName evidence="6 7">Recombination protein O</fullName>
    </alternativeName>
</protein>
<keyword evidence="10" id="KW-1185">Reference proteome</keyword>
<organism evidence="9 10">
    <name type="scientific">Sphingobacterium gobiense</name>
    <dbReference type="NCBI Taxonomy" id="1382456"/>
    <lineage>
        <taxon>Bacteria</taxon>
        <taxon>Pseudomonadati</taxon>
        <taxon>Bacteroidota</taxon>
        <taxon>Sphingobacteriia</taxon>
        <taxon>Sphingobacteriales</taxon>
        <taxon>Sphingobacteriaceae</taxon>
        <taxon>Sphingobacterium</taxon>
    </lineage>
</organism>
<evidence type="ECO:0000256" key="2">
    <source>
        <dbReference type="ARBA" id="ARBA00021310"/>
    </source>
</evidence>
<sequence>MLHKTHGIALKTTNYADNSIVAHIFTQTFGMQSYLINGARKPKARIPANLFQPLHLLDLVVYHKESNGLQRIKEVHPRPVLKEIPMDITKSSIALFLNEILYKVLHHQSPDAYLFNFLQQSIIWLDETDQRLANFHLIFLIKLCRFLGFLPLHHHSLKYPYFNLLEGVFDKNLPAHGHVLQEPHTSVFLQLLQTDFGESHRIKMNKDDRKYLIEKVLIFYRLHTENFGQVNSLYILEEIFT</sequence>
<dbReference type="PANTHER" id="PTHR33991">
    <property type="entry name" value="DNA REPAIR PROTEIN RECO"/>
    <property type="match status" value="1"/>
</dbReference>
<evidence type="ECO:0000256" key="7">
    <source>
        <dbReference type="HAMAP-Rule" id="MF_00201"/>
    </source>
</evidence>
<dbReference type="AlphaFoldDB" id="A0A2S9JKY9"/>
<gene>
    <name evidence="7 9" type="primary">recO</name>
    <name evidence="9" type="ORF">C5749_09900</name>
</gene>
<accession>A0A2S9JKY9</accession>
<dbReference type="InterPro" id="IPR022572">
    <property type="entry name" value="DNA_rep/recomb_RecO_N"/>
</dbReference>
<dbReference type="GO" id="GO:0006310">
    <property type="term" value="P:DNA recombination"/>
    <property type="evidence" value="ECO:0007669"/>
    <property type="project" value="UniProtKB-UniRule"/>
</dbReference>
<evidence type="ECO:0000256" key="5">
    <source>
        <dbReference type="ARBA" id="ARBA00023204"/>
    </source>
</evidence>
<evidence type="ECO:0000313" key="9">
    <source>
        <dbReference type="EMBL" id="PRD53823.1"/>
    </source>
</evidence>
<dbReference type="HAMAP" id="MF_00201">
    <property type="entry name" value="RecO"/>
    <property type="match status" value="1"/>
</dbReference>
<dbReference type="Proteomes" id="UP000238642">
    <property type="component" value="Unassembled WGS sequence"/>
</dbReference>
<name>A0A2S9JKY9_9SPHI</name>
<dbReference type="InterPro" id="IPR042242">
    <property type="entry name" value="RecO_C"/>
</dbReference>
<evidence type="ECO:0000256" key="4">
    <source>
        <dbReference type="ARBA" id="ARBA00023172"/>
    </source>
</evidence>
<keyword evidence="5 7" id="KW-0234">DNA repair</keyword>
<comment type="function">
    <text evidence="7">Involved in DNA repair and RecF pathway recombination.</text>
</comment>
<comment type="caution">
    <text evidence="9">The sequence shown here is derived from an EMBL/GenBank/DDBJ whole genome shotgun (WGS) entry which is preliminary data.</text>
</comment>
<dbReference type="GO" id="GO:0006302">
    <property type="term" value="P:double-strand break repair"/>
    <property type="evidence" value="ECO:0007669"/>
    <property type="project" value="TreeGrafter"/>
</dbReference>
<dbReference type="SUPFAM" id="SSF50249">
    <property type="entry name" value="Nucleic acid-binding proteins"/>
    <property type="match status" value="1"/>
</dbReference>
<dbReference type="Gene3D" id="1.20.1440.120">
    <property type="entry name" value="Recombination protein O, C-terminal domain"/>
    <property type="match status" value="1"/>
</dbReference>
<dbReference type="GO" id="GO:0043590">
    <property type="term" value="C:bacterial nucleoid"/>
    <property type="evidence" value="ECO:0007669"/>
    <property type="project" value="TreeGrafter"/>
</dbReference>
<keyword evidence="4 7" id="KW-0233">DNA recombination</keyword>
<reference evidence="9 10" key="1">
    <citation type="submission" date="2018-02" db="EMBL/GenBank/DDBJ databases">
        <title>The draft genome of Sphingobacterium gobiense H7.</title>
        <authorList>
            <person name="Li L."/>
            <person name="Liu L."/>
            <person name="Zhang X."/>
            <person name="Wang T."/>
            <person name="Liang L."/>
        </authorList>
    </citation>
    <scope>NUCLEOTIDE SEQUENCE [LARGE SCALE GENOMIC DNA]</scope>
    <source>
        <strain evidence="9 10">ACCC 05757</strain>
    </source>
</reference>
<evidence type="ECO:0000313" key="10">
    <source>
        <dbReference type="Proteomes" id="UP000238642"/>
    </source>
</evidence>
<dbReference type="Gene3D" id="2.40.50.140">
    <property type="entry name" value="Nucleic acid-binding proteins"/>
    <property type="match status" value="1"/>
</dbReference>
<dbReference type="NCBIfam" id="TIGR00613">
    <property type="entry name" value="reco"/>
    <property type="match status" value="1"/>
</dbReference>